<sequence length="170" mass="18801">MRLEIERKFLVAGDGWRAASTSIRHLKDGLVGHFARGKVRVRLDGERAWITVKGAREGIARAEFEYEIPHADAAAMIDQVCTGNVIEKTRYCIPHGGLTWEVDVFQGSLAGMVLAEVELTRADQSFSKPAWLGEEVTGDLRFRQSTLLHLCGEAGRPITMDDVLRLPVAA</sequence>
<dbReference type="PANTHER" id="PTHR40114">
    <property type="entry name" value="SLR0698 PROTEIN"/>
    <property type="match status" value="1"/>
</dbReference>
<dbReference type="InterPro" id="IPR012042">
    <property type="entry name" value="NeuTTM/CthTTM-like"/>
</dbReference>
<dbReference type="PANTHER" id="PTHR40114:SF1">
    <property type="entry name" value="SLR0698 PROTEIN"/>
    <property type="match status" value="1"/>
</dbReference>
<organism evidence="2 3">
    <name type="scientific">Methylobacterium oryzae</name>
    <dbReference type="NCBI Taxonomy" id="334852"/>
    <lineage>
        <taxon>Bacteria</taxon>
        <taxon>Pseudomonadati</taxon>
        <taxon>Pseudomonadota</taxon>
        <taxon>Alphaproteobacteria</taxon>
        <taxon>Hyphomicrobiales</taxon>
        <taxon>Methylobacteriaceae</taxon>
        <taxon>Methylobacterium</taxon>
    </lineage>
</organism>
<dbReference type="InterPro" id="IPR023577">
    <property type="entry name" value="CYTH_domain"/>
</dbReference>
<reference evidence="2 3" key="1">
    <citation type="journal article" date="2012" name="Genet. Mol. Biol.">
        <title>Analysis of 16S rRNA and mxaF genes revealing insights into Methylobacterium niche-specific plant association.</title>
        <authorList>
            <person name="Dourado M.N."/>
            <person name="Andreote F.D."/>
            <person name="Dini-Andreote F."/>
            <person name="Conti R."/>
            <person name="Araujo J.M."/>
            <person name="Araujo W.L."/>
        </authorList>
    </citation>
    <scope>NUCLEOTIDE SEQUENCE [LARGE SCALE GENOMIC DNA]</scope>
    <source>
        <strain evidence="2 3">TC3-10</strain>
    </source>
</reference>
<evidence type="ECO:0000313" key="2">
    <source>
        <dbReference type="EMBL" id="MEE7489917.1"/>
    </source>
</evidence>
<keyword evidence="3" id="KW-1185">Reference proteome</keyword>
<accession>A0ABU7TKN4</accession>
<dbReference type="SUPFAM" id="SSF55154">
    <property type="entry name" value="CYTH-like phosphatases"/>
    <property type="match status" value="1"/>
</dbReference>
<dbReference type="PROSITE" id="PS51707">
    <property type="entry name" value="CYTH"/>
    <property type="match status" value="1"/>
</dbReference>
<evidence type="ECO:0000313" key="3">
    <source>
        <dbReference type="Proteomes" id="UP001355206"/>
    </source>
</evidence>
<protein>
    <submittedName>
        <fullName evidence="2">Adenylate cyclase</fullName>
    </submittedName>
</protein>
<gene>
    <name evidence="2" type="ORF">MOTC310_05310</name>
</gene>
<comment type="caution">
    <text evidence="2">The sequence shown here is derived from an EMBL/GenBank/DDBJ whole genome shotgun (WGS) entry which is preliminary data.</text>
</comment>
<dbReference type="InterPro" id="IPR033469">
    <property type="entry name" value="CYTH-like_dom_sf"/>
</dbReference>
<dbReference type="RefSeq" id="WP_331290907.1">
    <property type="nucleotide sequence ID" value="NZ_MLBR01000029.1"/>
</dbReference>
<proteinExistence type="predicted"/>
<dbReference type="SMART" id="SM01118">
    <property type="entry name" value="CYTH"/>
    <property type="match status" value="1"/>
</dbReference>
<feature type="domain" description="CYTH" evidence="1">
    <location>
        <begin position="2"/>
        <end position="149"/>
    </location>
</feature>
<name>A0ABU7TKN4_9HYPH</name>
<dbReference type="CDD" id="cd07891">
    <property type="entry name" value="CYTH-like_CthTTM-like_1"/>
    <property type="match status" value="1"/>
</dbReference>
<dbReference type="Gene3D" id="2.40.320.10">
    <property type="entry name" value="Hypothetical Protein Pfu-838710-001"/>
    <property type="match status" value="1"/>
</dbReference>
<dbReference type="Proteomes" id="UP001355206">
    <property type="component" value="Unassembled WGS sequence"/>
</dbReference>
<dbReference type="EMBL" id="MLCA01000001">
    <property type="protein sequence ID" value="MEE7489917.1"/>
    <property type="molecule type" value="Genomic_DNA"/>
</dbReference>
<dbReference type="Pfam" id="PF01928">
    <property type="entry name" value="CYTH"/>
    <property type="match status" value="1"/>
</dbReference>
<dbReference type="PIRSF" id="PIRSF016487">
    <property type="entry name" value="CYTH_UCP016487"/>
    <property type="match status" value="1"/>
</dbReference>
<evidence type="ECO:0000259" key="1">
    <source>
        <dbReference type="PROSITE" id="PS51707"/>
    </source>
</evidence>